<reference evidence="1" key="1">
    <citation type="journal article" date="2015" name="Nature">
        <title>Complex archaea that bridge the gap between prokaryotes and eukaryotes.</title>
        <authorList>
            <person name="Spang A."/>
            <person name="Saw J.H."/>
            <person name="Jorgensen S.L."/>
            <person name="Zaremba-Niedzwiedzka K."/>
            <person name="Martijn J."/>
            <person name="Lind A.E."/>
            <person name="van Eijk R."/>
            <person name="Schleper C."/>
            <person name="Guy L."/>
            <person name="Ettema T.J."/>
        </authorList>
    </citation>
    <scope>NUCLEOTIDE SEQUENCE</scope>
</reference>
<accession>A0A0F9IXZ0</accession>
<gene>
    <name evidence="1" type="ORF">LCGC14_1823560</name>
</gene>
<dbReference type="AlphaFoldDB" id="A0A0F9IXZ0"/>
<dbReference type="EMBL" id="LAZR01017897">
    <property type="protein sequence ID" value="KKL98525.1"/>
    <property type="molecule type" value="Genomic_DNA"/>
</dbReference>
<evidence type="ECO:0000313" key="1">
    <source>
        <dbReference type="EMBL" id="KKL98525.1"/>
    </source>
</evidence>
<comment type="caution">
    <text evidence="1">The sequence shown here is derived from an EMBL/GenBank/DDBJ whole genome shotgun (WGS) entry which is preliminary data.</text>
</comment>
<name>A0A0F9IXZ0_9ZZZZ</name>
<protein>
    <submittedName>
        <fullName evidence="1">Uncharacterized protein</fullName>
    </submittedName>
</protein>
<proteinExistence type="predicted"/>
<sequence>MEEAGLITATANWKTEAAKLTKSAPIILFEITGYSRSFATKDPGFGTFDAWIAAISNHRQSADELGGVSTLGDLQVTVGDVAQAITGDFPFVFEGRTATIKVGFVGLAQADYALFATVVVDRVASVNKNTAWQFICKPKARNLRSVVYAAGDDGQPTGKDHPKTLQAHPLDTLTDIWQNELGLPLGELDTTTINAYRDEVFTSIEFAFTLVKPPDAKTFIEKQLLAPLGGFLYNQADGTLSVRFLMPLPGGITSQHTLNPANMATLPQPGQVALVNVVTHRMDWDGDDFLVSNVQIDAASETKYGQQGGHVIESLGMRTALGGVGLARVVAIAIFNRFGDKQLRLPQVTSMWNDAALLEVGDYLKVTHPLTPNRATGALGITDELFVVRAVSREWLRGRVKLALDDAGLVEAGAGVDPAGLGPFKIAPNTVLEYAAAPAVDQDKYMFVSDDATGQYSNSDEGHPLA</sequence>
<organism evidence="1">
    <name type="scientific">marine sediment metagenome</name>
    <dbReference type="NCBI Taxonomy" id="412755"/>
    <lineage>
        <taxon>unclassified sequences</taxon>
        <taxon>metagenomes</taxon>
        <taxon>ecological metagenomes</taxon>
    </lineage>
</organism>